<dbReference type="InterPro" id="IPR003439">
    <property type="entry name" value="ABC_transporter-like_ATP-bd"/>
</dbReference>
<dbReference type="PANTHER" id="PTHR42711">
    <property type="entry name" value="ABC TRANSPORTER ATP-BINDING PROTEIN"/>
    <property type="match status" value="1"/>
</dbReference>
<evidence type="ECO:0000256" key="2">
    <source>
        <dbReference type="ARBA" id="ARBA00022448"/>
    </source>
</evidence>
<dbReference type="PANTHER" id="PTHR42711:SF5">
    <property type="entry name" value="ABC TRANSPORTER ATP-BINDING PROTEIN NATA"/>
    <property type="match status" value="1"/>
</dbReference>
<keyword evidence="4" id="KW-0067">ATP-binding</keyword>
<proteinExistence type="inferred from homology"/>
<reference evidence="6 7" key="1">
    <citation type="journal article" date="2015" name="Int. Biodeterior. Biodegradation">
        <title>Physiological and genetic screening methods for the isolation of methyl tert-butyl ether-degrading bacteria for bioremediation purposes.</title>
        <authorList>
            <person name="Guisado I.M."/>
            <person name="Purswani J."/>
            <person name="Gonzalez Lopez J."/>
            <person name="Pozo C."/>
        </authorList>
    </citation>
    <scope>NUCLEOTIDE SEQUENCE [LARGE SCALE GENOMIC DNA]</scope>
    <source>
        <strain evidence="6 7">SH7</strain>
    </source>
</reference>
<dbReference type="EMBL" id="LCZJ02000026">
    <property type="protein sequence ID" value="KTD85854.1"/>
    <property type="molecule type" value="Genomic_DNA"/>
</dbReference>
<dbReference type="SUPFAM" id="SSF52540">
    <property type="entry name" value="P-loop containing nucleoside triphosphate hydrolases"/>
    <property type="match status" value="1"/>
</dbReference>
<protein>
    <submittedName>
        <fullName evidence="6">ABC transporter</fullName>
    </submittedName>
</protein>
<evidence type="ECO:0000259" key="5">
    <source>
        <dbReference type="PROSITE" id="PS50893"/>
    </source>
</evidence>
<dbReference type="OrthoDB" id="9804819at2"/>
<evidence type="ECO:0000256" key="4">
    <source>
        <dbReference type="ARBA" id="ARBA00022840"/>
    </source>
</evidence>
<comment type="similarity">
    <text evidence="1">Belongs to the ABC transporter superfamily.</text>
</comment>
<evidence type="ECO:0000313" key="7">
    <source>
        <dbReference type="Proteomes" id="UP000054709"/>
    </source>
</evidence>
<dbReference type="AlphaFoldDB" id="A0A0W1AX39"/>
<name>A0A0W1AX39_9BACL</name>
<feature type="domain" description="ABC transporter" evidence="5">
    <location>
        <begin position="18"/>
        <end position="254"/>
    </location>
</feature>
<dbReference type="Proteomes" id="UP000054709">
    <property type="component" value="Unassembled WGS sequence"/>
</dbReference>
<gene>
    <name evidence="6" type="ORF">UQ64_18460</name>
</gene>
<evidence type="ECO:0000256" key="1">
    <source>
        <dbReference type="ARBA" id="ARBA00005417"/>
    </source>
</evidence>
<dbReference type="InterPro" id="IPR027417">
    <property type="entry name" value="P-loop_NTPase"/>
</dbReference>
<organism evidence="6 7">
    <name type="scientific">Paenibacillus etheri</name>
    <dbReference type="NCBI Taxonomy" id="1306852"/>
    <lineage>
        <taxon>Bacteria</taxon>
        <taxon>Bacillati</taxon>
        <taxon>Bacillota</taxon>
        <taxon>Bacilli</taxon>
        <taxon>Bacillales</taxon>
        <taxon>Paenibacillaceae</taxon>
        <taxon>Paenibacillus</taxon>
    </lineage>
</organism>
<accession>A0A0W1AX39</accession>
<dbReference type="Pfam" id="PF00005">
    <property type="entry name" value="ABC_tran"/>
    <property type="match status" value="1"/>
</dbReference>
<dbReference type="SMART" id="SM00382">
    <property type="entry name" value="AAA"/>
    <property type="match status" value="1"/>
</dbReference>
<dbReference type="PROSITE" id="PS50893">
    <property type="entry name" value="ABC_TRANSPORTER_2"/>
    <property type="match status" value="1"/>
</dbReference>
<dbReference type="GO" id="GO:0016887">
    <property type="term" value="F:ATP hydrolysis activity"/>
    <property type="evidence" value="ECO:0007669"/>
    <property type="project" value="InterPro"/>
</dbReference>
<dbReference type="InterPro" id="IPR003593">
    <property type="entry name" value="AAA+_ATPase"/>
</dbReference>
<evidence type="ECO:0000313" key="6">
    <source>
        <dbReference type="EMBL" id="KTD85854.1"/>
    </source>
</evidence>
<keyword evidence="3" id="KW-0547">Nucleotide-binding</keyword>
<dbReference type="GO" id="GO:0005524">
    <property type="term" value="F:ATP binding"/>
    <property type="evidence" value="ECO:0007669"/>
    <property type="project" value="UniProtKB-KW"/>
</dbReference>
<dbReference type="Gene3D" id="3.40.50.300">
    <property type="entry name" value="P-loop containing nucleotide triphosphate hydrolases"/>
    <property type="match status" value="1"/>
</dbReference>
<sequence>MITVKNLTKQYETYHRGQDAKSVFKSLFHREKSIITSVEDLSFSVGKGEIIGILGPNGAGKSTTIKMLTGVLYPTSGEINVLGYNPHKQKNQYVKQIGVLFGQKSQLIWDIPPLDSFYMNKEIYDIPMNDFRTRLDRFVSMFEISDIITKPTRTLSLGERMKCEFIMAMLHSPPVVFLDEPTIGLDVIAKQRIREFIKQMNREGTTFILTTHDLEDVERLVQRVLIIHQGKKVYDDKFSELRLHLGAKKVVRLSAATTIGDIDLPGTQISERISDYEVELEIDTEQCKMGEFLHILSEKVEILDISIKEIPIEKIISSIYERDIGEHIQA</sequence>
<evidence type="ECO:0000256" key="3">
    <source>
        <dbReference type="ARBA" id="ARBA00022741"/>
    </source>
</evidence>
<keyword evidence="2" id="KW-0813">Transport</keyword>
<keyword evidence="7" id="KW-1185">Reference proteome</keyword>
<dbReference type="InterPro" id="IPR050763">
    <property type="entry name" value="ABC_transporter_ATP-binding"/>
</dbReference>
<comment type="caution">
    <text evidence="6">The sequence shown here is derived from an EMBL/GenBank/DDBJ whole genome shotgun (WGS) entry which is preliminary data.</text>
</comment>